<organism evidence="2">
    <name type="scientific">Pararge aegeria</name>
    <name type="common">speckled wood butterfly</name>
    <dbReference type="NCBI Taxonomy" id="116150"/>
    <lineage>
        <taxon>Eukaryota</taxon>
        <taxon>Metazoa</taxon>
        <taxon>Ecdysozoa</taxon>
        <taxon>Arthropoda</taxon>
        <taxon>Hexapoda</taxon>
        <taxon>Insecta</taxon>
        <taxon>Pterygota</taxon>
        <taxon>Neoptera</taxon>
        <taxon>Endopterygota</taxon>
        <taxon>Lepidoptera</taxon>
        <taxon>Glossata</taxon>
        <taxon>Ditrysia</taxon>
        <taxon>Papilionoidea</taxon>
        <taxon>Nymphalidae</taxon>
        <taxon>Satyrinae</taxon>
        <taxon>Satyrini</taxon>
        <taxon>Parargina</taxon>
        <taxon>Pararge</taxon>
    </lineage>
</organism>
<sequence length="81" mass="9489">MIFRVAQSTRLVHNIMVFVFFLISQQAFYCNVTWSVITQSKMVPSYTEPIPLLVSTRHRILPRYAWRHGFVDRAVSTVKTT</sequence>
<proteinExistence type="predicted"/>
<reference evidence="2" key="2">
    <citation type="submission" date="2013-05" db="EMBL/GenBank/DDBJ databases">
        <authorList>
            <person name="Carter J.-M."/>
            <person name="Baker S.C."/>
            <person name="Pink R."/>
            <person name="Carter D.R.F."/>
            <person name="Collins A."/>
            <person name="Tomlin J."/>
            <person name="Gibbs M."/>
            <person name="Breuker C.J."/>
        </authorList>
    </citation>
    <scope>NUCLEOTIDE SEQUENCE</scope>
    <source>
        <tissue evidence="2">Ovary</tissue>
    </source>
</reference>
<dbReference type="AlphaFoldDB" id="S4PYY0"/>
<evidence type="ECO:0000256" key="1">
    <source>
        <dbReference type="SAM" id="Phobius"/>
    </source>
</evidence>
<keyword evidence="1" id="KW-0812">Transmembrane</keyword>
<keyword evidence="1" id="KW-0472">Membrane</keyword>
<keyword evidence="1" id="KW-1133">Transmembrane helix</keyword>
<evidence type="ECO:0000313" key="2">
    <source>
        <dbReference type="EMBL" id="JAA90057.1"/>
    </source>
</evidence>
<name>S4PYY0_9NEOP</name>
<reference evidence="2" key="1">
    <citation type="journal article" date="2013" name="BMC Genomics">
        <title>Unscrambling butterfly oogenesis.</title>
        <authorList>
            <person name="Carter J.M."/>
            <person name="Baker S.C."/>
            <person name="Pink R."/>
            <person name="Carter D.R."/>
            <person name="Collins A."/>
            <person name="Tomlin J."/>
            <person name="Gibbs M."/>
            <person name="Breuker C.J."/>
        </authorList>
    </citation>
    <scope>NUCLEOTIDE SEQUENCE</scope>
    <source>
        <tissue evidence="2">Ovary</tissue>
    </source>
</reference>
<protein>
    <submittedName>
        <fullName evidence="2">Uncharacterized protein</fullName>
    </submittedName>
</protein>
<accession>S4PYY0</accession>
<feature type="transmembrane region" description="Helical" evidence="1">
    <location>
        <begin position="12"/>
        <end position="29"/>
    </location>
</feature>
<dbReference type="EMBL" id="GAIX01002503">
    <property type="protein sequence ID" value="JAA90057.1"/>
    <property type="molecule type" value="Transcribed_RNA"/>
</dbReference>